<dbReference type="Proteomes" id="UP000748752">
    <property type="component" value="Unassembled WGS sequence"/>
</dbReference>
<proteinExistence type="predicted"/>
<protein>
    <submittedName>
        <fullName evidence="2">PIN domain nuclease</fullName>
    </submittedName>
</protein>
<accession>A0ABS1CKK5</accession>
<dbReference type="SUPFAM" id="SSF88723">
    <property type="entry name" value="PIN domain-like"/>
    <property type="match status" value="1"/>
</dbReference>
<dbReference type="InterPro" id="IPR041705">
    <property type="entry name" value="PIN_Sll0205"/>
</dbReference>
<dbReference type="InterPro" id="IPR002716">
    <property type="entry name" value="PIN_dom"/>
</dbReference>
<dbReference type="CDD" id="cd09872">
    <property type="entry name" value="PIN_Sll0205-like"/>
    <property type="match status" value="1"/>
</dbReference>
<name>A0ABS1CKK5_9GAMM</name>
<dbReference type="RefSeq" id="WP_200239100.1">
    <property type="nucleotide sequence ID" value="NZ_NRRV01000037.1"/>
</dbReference>
<evidence type="ECO:0000313" key="2">
    <source>
        <dbReference type="EMBL" id="MBK1631989.1"/>
    </source>
</evidence>
<dbReference type="PANTHER" id="PTHR36173">
    <property type="entry name" value="RIBONUCLEASE VAPC16-RELATED"/>
    <property type="match status" value="1"/>
</dbReference>
<dbReference type="InterPro" id="IPR052919">
    <property type="entry name" value="TA_system_RNase"/>
</dbReference>
<feature type="domain" description="PIN" evidence="1">
    <location>
        <begin position="4"/>
        <end position="122"/>
    </location>
</feature>
<gene>
    <name evidence="2" type="ORF">CKO31_14840</name>
</gene>
<organism evidence="2 3">
    <name type="scientific">Thiohalocapsa halophila</name>
    <dbReference type="NCBI Taxonomy" id="69359"/>
    <lineage>
        <taxon>Bacteria</taxon>
        <taxon>Pseudomonadati</taxon>
        <taxon>Pseudomonadota</taxon>
        <taxon>Gammaproteobacteria</taxon>
        <taxon>Chromatiales</taxon>
        <taxon>Chromatiaceae</taxon>
        <taxon>Thiohalocapsa</taxon>
    </lineage>
</organism>
<dbReference type="InterPro" id="IPR029060">
    <property type="entry name" value="PIN-like_dom_sf"/>
</dbReference>
<dbReference type="Pfam" id="PF01850">
    <property type="entry name" value="PIN"/>
    <property type="match status" value="1"/>
</dbReference>
<evidence type="ECO:0000259" key="1">
    <source>
        <dbReference type="Pfam" id="PF01850"/>
    </source>
</evidence>
<reference evidence="2 3" key="1">
    <citation type="journal article" date="2020" name="Microorganisms">
        <title>Osmotic Adaptation and Compatible Solute Biosynthesis of Phototrophic Bacteria as Revealed from Genome Analyses.</title>
        <authorList>
            <person name="Imhoff J.F."/>
            <person name="Rahn T."/>
            <person name="Kunzel S."/>
            <person name="Keller A."/>
            <person name="Neulinger S.C."/>
        </authorList>
    </citation>
    <scope>NUCLEOTIDE SEQUENCE [LARGE SCALE GENOMIC DNA]</scope>
    <source>
        <strain evidence="2 3">DSM 6210</strain>
    </source>
</reference>
<comment type="caution">
    <text evidence="2">The sequence shown here is derived from an EMBL/GenBank/DDBJ whole genome shotgun (WGS) entry which is preliminary data.</text>
</comment>
<dbReference type="PANTHER" id="PTHR36173:SF2">
    <property type="entry name" value="RIBONUCLEASE VAPC16"/>
    <property type="match status" value="1"/>
</dbReference>
<dbReference type="EMBL" id="NRRV01000037">
    <property type="protein sequence ID" value="MBK1631989.1"/>
    <property type="molecule type" value="Genomic_DNA"/>
</dbReference>
<keyword evidence="3" id="KW-1185">Reference proteome</keyword>
<sequence>MRLLLDTHAFLWFILDDPKLSERAKALIADGDNAVEISPASYWEIAIKISLGKYALPESYADFMARQLAGNDFRILPIEPQHTAALIDLPFHHRDPFDRLLVAQAISEEIPLVSADPALDAYPVTRLW</sequence>
<evidence type="ECO:0000313" key="3">
    <source>
        <dbReference type="Proteomes" id="UP000748752"/>
    </source>
</evidence>
<dbReference type="Gene3D" id="3.40.50.1010">
    <property type="entry name" value="5'-nuclease"/>
    <property type="match status" value="1"/>
</dbReference>